<dbReference type="GO" id="GO:0008270">
    <property type="term" value="F:zinc ion binding"/>
    <property type="evidence" value="ECO:0007669"/>
    <property type="project" value="InterPro"/>
</dbReference>
<proteinExistence type="predicted"/>
<dbReference type="SMART" id="SM00066">
    <property type="entry name" value="GAL4"/>
    <property type="match status" value="1"/>
</dbReference>
<dbReference type="CDD" id="cd00067">
    <property type="entry name" value="GAL4"/>
    <property type="match status" value="1"/>
</dbReference>
<organism evidence="4 5">
    <name type="scientific">Sarocladium strictum</name>
    <name type="common">Black bundle disease fungus</name>
    <name type="synonym">Acremonium strictum</name>
    <dbReference type="NCBI Taxonomy" id="5046"/>
    <lineage>
        <taxon>Eukaryota</taxon>
        <taxon>Fungi</taxon>
        <taxon>Dikarya</taxon>
        <taxon>Ascomycota</taxon>
        <taxon>Pezizomycotina</taxon>
        <taxon>Sordariomycetes</taxon>
        <taxon>Hypocreomycetidae</taxon>
        <taxon>Hypocreales</taxon>
        <taxon>Sarocladiaceae</taxon>
        <taxon>Sarocladium</taxon>
    </lineage>
</organism>
<dbReference type="Gene3D" id="4.10.240.10">
    <property type="entry name" value="Zn(2)-C6 fungal-type DNA-binding domain"/>
    <property type="match status" value="1"/>
</dbReference>
<dbReference type="PANTHER" id="PTHR47785">
    <property type="entry name" value="ZN(II)2CYS6 TRANSCRIPTION FACTOR (EUROFUNG)-RELATED-RELATED"/>
    <property type="match status" value="1"/>
</dbReference>
<comment type="caution">
    <text evidence="4">The sequence shown here is derived from an EMBL/GenBank/DDBJ whole genome shotgun (WGS) entry which is preliminary data.</text>
</comment>
<dbReference type="Pfam" id="PF00172">
    <property type="entry name" value="Zn_clus"/>
    <property type="match status" value="1"/>
</dbReference>
<reference evidence="4" key="1">
    <citation type="submission" date="2022-10" db="EMBL/GenBank/DDBJ databases">
        <title>Determination and structural analysis of whole genome sequence of Sarocladium strictum F4-1.</title>
        <authorList>
            <person name="Hu L."/>
            <person name="Jiang Y."/>
        </authorList>
    </citation>
    <scope>NUCLEOTIDE SEQUENCE</scope>
    <source>
        <strain evidence="4">F4-1</strain>
    </source>
</reference>
<sequence length="678" mass="75841">MDLRRSPSSIGSAGVGSSSVRKERGAIAAQACENCRNRKQRCDEARPKCGKCQKLGLECSYREPQPTKKDNTLQEILRRLTYIERELAELRRLAAFRQTQEYELRPLTTTTGTQEEPVGSPSVYRTSLSQPLGDSQFTGHGSFITPSTKSMMDWPIMQHLTDSTGTKGKEVEEKALPYSTATAAIMDSEQQPLSTEGLAIGPYATGATTPASFHYPNPPIVQASGATVVGWDTIQPLSKGFFDTFNLLYPIIDETWFMSNTVVHIMGGAESSIASALAFVVLALGEVALAGNAAPISQPGGRPSGIRGGTIEHPPGLQFFNEARHRLGVFVTEVSVENLQVMCLCALYYASCGRPGDCWRTASSATTLCQTLATRVHEAGVPPEVIRRLFYHCFEVSFVLGAELQLPITDLEHLRTYVGLPEFAGGQSEEDFISNQRSQFADYGQSQIFVHKFFSGLHNALKHAAMNEALSSPDIIRNKLRYFNEQLERWRELLPRHLSWDDDQFLGFTTDDPSPQLLIANDLIDSNMAYPYVTMMQIALVRSQYALGKHMLFRYCVYKVLHYPDTLQPEDYRGAAECLKAALKWPITMAPPSTNKRLVPLPFYWSQNVCGALVLLHLSTQHPMLSHIRTTYCGGQEFDYAASETIDLYIKWLRDMKQICRLSKRCWNIIQPLYKLRD</sequence>
<dbReference type="PROSITE" id="PS00463">
    <property type="entry name" value="ZN2_CY6_FUNGAL_1"/>
    <property type="match status" value="1"/>
</dbReference>
<dbReference type="SUPFAM" id="SSF57701">
    <property type="entry name" value="Zn2/Cys6 DNA-binding domain"/>
    <property type="match status" value="1"/>
</dbReference>
<dbReference type="InterPro" id="IPR053181">
    <property type="entry name" value="EcdB-like_regulator"/>
</dbReference>
<gene>
    <name evidence="4" type="ORF">NLU13_3116</name>
</gene>
<dbReference type="CDD" id="cd12148">
    <property type="entry name" value="fungal_TF_MHR"/>
    <property type="match status" value="1"/>
</dbReference>
<accession>A0AA39GLQ7</accession>
<evidence type="ECO:0000259" key="3">
    <source>
        <dbReference type="PROSITE" id="PS50048"/>
    </source>
</evidence>
<evidence type="ECO:0000256" key="2">
    <source>
        <dbReference type="SAM" id="MobiDB-lite"/>
    </source>
</evidence>
<dbReference type="AlphaFoldDB" id="A0AA39GLQ7"/>
<dbReference type="PANTHER" id="PTHR47785:SF6">
    <property type="entry name" value="ZN(II)2CYS6 TRANSCRIPTION FACTOR (EUROFUNG)"/>
    <property type="match status" value="1"/>
</dbReference>
<dbReference type="Proteomes" id="UP001175261">
    <property type="component" value="Unassembled WGS sequence"/>
</dbReference>
<evidence type="ECO:0000313" key="5">
    <source>
        <dbReference type="Proteomes" id="UP001175261"/>
    </source>
</evidence>
<evidence type="ECO:0000313" key="4">
    <source>
        <dbReference type="EMBL" id="KAK0389541.1"/>
    </source>
</evidence>
<keyword evidence="5" id="KW-1185">Reference proteome</keyword>
<keyword evidence="1" id="KW-0539">Nucleus</keyword>
<dbReference type="InterPro" id="IPR036864">
    <property type="entry name" value="Zn2-C6_fun-type_DNA-bd_sf"/>
</dbReference>
<protein>
    <recommendedName>
        <fullName evidence="3">Zn(2)-C6 fungal-type domain-containing protein</fullName>
    </recommendedName>
</protein>
<evidence type="ECO:0000256" key="1">
    <source>
        <dbReference type="ARBA" id="ARBA00023242"/>
    </source>
</evidence>
<dbReference type="EMBL" id="JAPDFR010000002">
    <property type="protein sequence ID" value="KAK0389541.1"/>
    <property type="molecule type" value="Genomic_DNA"/>
</dbReference>
<feature type="domain" description="Zn(2)-C6 fungal-type" evidence="3">
    <location>
        <begin position="31"/>
        <end position="61"/>
    </location>
</feature>
<dbReference type="InterPro" id="IPR001138">
    <property type="entry name" value="Zn2Cys6_DnaBD"/>
</dbReference>
<feature type="compositionally biased region" description="Low complexity" evidence="2">
    <location>
        <begin position="1"/>
        <end position="19"/>
    </location>
</feature>
<dbReference type="PROSITE" id="PS50048">
    <property type="entry name" value="ZN2_CY6_FUNGAL_2"/>
    <property type="match status" value="1"/>
</dbReference>
<name>A0AA39GLQ7_SARSR</name>
<feature type="region of interest" description="Disordered" evidence="2">
    <location>
        <begin position="1"/>
        <end position="23"/>
    </location>
</feature>
<dbReference type="GO" id="GO:0000981">
    <property type="term" value="F:DNA-binding transcription factor activity, RNA polymerase II-specific"/>
    <property type="evidence" value="ECO:0007669"/>
    <property type="project" value="InterPro"/>
</dbReference>